<organism evidence="1 2">
    <name type="scientific">Brachionus plicatilis</name>
    <name type="common">Marine rotifer</name>
    <name type="synonym">Brachionus muelleri</name>
    <dbReference type="NCBI Taxonomy" id="10195"/>
    <lineage>
        <taxon>Eukaryota</taxon>
        <taxon>Metazoa</taxon>
        <taxon>Spiralia</taxon>
        <taxon>Gnathifera</taxon>
        <taxon>Rotifera</taxon>
        <taxon>Eurotatoria</taxon>
        <taxon>Monogononta</taxon>
        <taxon>Pseudotrocha</taxon>
        <taxon>Ploima</taxon>
        <taxon>Brachionidae</taxon>
        <taxon>Brachionus</taxon>
    </lineage>
</organism>
<accession>A0A3M7SBH0</accession>
<evidence type="ECO:0000313" key="1">
    <source>
        <dbReference type="EMBL" id="RNA33173.1"/>
    </source>
</evidence>
<sequence length="118" mass="13650">MQTFKKIGVVGLIDNFNASKLGGSLLIHAGFAIFGRSLVRLPSIFKSASGISQIFKFKATVMIRLQINYLTCHVNGKIKLFQFEWNEFNWIYLINFLKVILFVSKINHFDVYLIMNHY</sequence>
<evidence type="ECO:0000313" key="2">
    <source>
        <dbReference type="Proteomes" id="UP000276133"/>
    </source>
</evidence>
<comment type="caution">
    <text evidence="1">The sequence shown here is derived from an EMBL/GenBank/DDBJ whole genome shotgun (WGS) entry which is preliminary data.</text>
</comment>
<proteinExistence type="predicted"/>
<dbReference type="EMBL" id="REGN01001676">
    <property type="protein sequence ID" value="RNA33173.1"/>
    <property type="molecule type" value="Genomic_DNA"/>
</dbReference>
<name>A0A3M7SBH0_BRAPC</name>
<protein>
    <submittedName>
        <fullName evidence="1">Uncharacterized protein</fullName>
    </submittedName>
</protein>
<keyword evidence="2" id="KW-1185">Reference proteome</keyword>
<dbReference type="Proteomes" id="UP000276133">
    <property type="component" value="Unassembled WGS sequence"/>
</dbReference>
<gene>
    <name evidence="1" type="ORF">BpHYR1_029685</name>
</gene>
<reference evidence="1 2" key="1">
    <citation type="journal article" date="2018" name="Sci. Rep.">
        <title>Genomic signatures of local adaptation to the degree of environmental predictability in rotifers.</title>
        <authorList>
            <person name="Franch-Gras L."/>
            <person name="Hahn C."/>
            <person name="Garcia-Roger E.M."/>
            <person name="Carmona M.J."/>
            <person name="Serra M."/>
            <person name="Gomez A."/>
        </authorList>
    </citation>
    <scope>NUCLEOTIDE SEQUENCE [LARGE SCALE GENOMIC DNA]</scope>
    <source>
        <strain evidence="1">HYR1</strain>
    </source>
</reference>
<dbReference type="AlphaFoldDB" id="A0A3M7SBH0"/>